<organism evidence="1 2">
    <name type="scientific">Comamonas testosteroni</name>
    <name type="common">Pseudomonas testosteroni</name>
    <dbReference type="NCBI Taxonomy" id="285"/>
    <lineage>
        <taxon>Bacteria</taxon>
        <taxon>Pseudomonadati</taxon>
        <taxon>Pseudomonadota</taxon>
        <taxon>Betaproteobacteria</taxon>
        <taxon>Burkholderiales</taxon>
        <taxon>Comamonadaceae</taxon>
        <taxon>Comamonas</taxon>
    </lineage>
</organism>
<evidence type="ECO:0000313" key="2">
    <source>
        <dbReference type="Proteomes" id="UP000261948"/>
    </source>
</evidence>
<accession>A0A373FIW1</accession>
<dbReference type="OrthoDB" id="6064972at2"/>
<name>A0A373FIW1_COMTE</name>
<keyword evidence="2" id="KW-1185">Reference proteome</keyword>
<gene>
    <name evidence="1" type="ORF">DZC30_15160</name>
</gene>
<dbReference type="EMBL" id="QURR01000019">
    <property type="protein sequence ID" value="RGE43329.1"/>
    <property type="molecule type" value="Genomic_DNA"/>
</dbReference>
<dbReference type="Proteomes" id="UP000261948">
    <property type="component" value="Unassembled WGS sequence"/>
</dbReference>
<proteinExistence type="predicted"/>
<reference evidence="1 2" key="1">
    <citation type="submission" date="2018-08" db="EMBL/GenBank/DDBJ databases">
        <title>Comamonas testosteroni strain SWCO2.</title>
        <authorList>
            <person name="Jiang N."/>
            <person name="Zhang X.Z."/>
        </authorList>
    </citation>
    <scope>NUCLEOTIDE SEQUENCE [LARGE SCALE GENOMIC DNA]</scope>
    <source>
        <strain evidence="1 2">SWCO2</strain>
    </source>
</reference>
<protein>
    <submittedName>
        <fullName evidence="1">Uncharacterized protein</fullName>
    </submittedName>
</protein>
<sequence length="89" mass="9603">MPRQRTPLEAAAGQLISAIQKEWTAELGEPCAAASEHAMNQAHELLQAAAQDRLSQLLQGRTIAAFLGCHWVAAHPVVLPAIKAMKQHC</sequence>
<comment type="caution">
    <text evidence="1">The sequence shown here is derived from an EMBL/GenBank/DDBJ whole genome shotgun (WGS) entry which is preliminary data.</text>
</comment>
<dbReference type="AlphaFoldDB" id="A0A373FIW1"/>
<evidence type="ECO:0000313" key="1">
    <source>
        <dbReference type="EMBL" id="RGE43329.1"/>
    </source>
</evidence>